<organism evidence="3 4">
    <name type="scientific">Chionoecetes opilio</name>
    <name type="common">Atlantic snow crab</name>
    <name type="synonym">Cancer opilio</name>
    <dbReference type="NCBI Taxonomy" id="41210"/>
    <lineage>
        <taxon>Eukaryota</taxon>
        <taxon>Metazoa</taxon>
        <taxon>Ecdysozoa</taxon>
        <taxon>Arthropoda</taxon>
        <taxon>Crustacea</taxon>
        <taxon>Multicrustacea</taxon>
        <taxon>Malacostraca</taxon>
        <taxon>Eumalacostraca</taxon>
        <taxon>Eucarida</taxon>
        <taxon>Decapoda</taxon>
        <taxon>Pleocyemata</taxon>
        <taxon>Brachyura</taxon>
        <taxon>Eubrachyura</taxon>
        <taxon>Majoidea</taxon>
        <taxon>Majidae</taxon>
        <taxon>Chionoecetes</taxon>
    </lineage>
</organism>
<feature type="domain" description="Chorein N-terminal" evidence="2">
    <location>
        <begin position="1"/>
        <end position="361"/>
    </location>
</feature>
<dbReference type="OrthoDB" id="272810at2759"/>
<evidence type="ECO:0000313" key="4">
    <source>
        <dbReference type="Proteomes" id="UP000770661"/>
    </source>
</evidence>
<dbReference type="EMBL" id="JACEEZ010025865">
    <property type="protein sequence ID" value="KAG0696640.1"/>
    <property type="molecule type" value="Genomic_DNA"/>
</dbReference>
<dbReference type="Pfam" id="PF12624">
    <property type="entry name" value="VPS13_N"/>
    <property type="match status" value="1"/>
</dbReference>
<evidence type="ECO:0000313" key="3">
    <source>
        <dbReference type="EMBL" id="KAG0696640.1"/>
    </source>
</evidence>
<keyword evidence="4" id="KW-1185">Reference proteome</keyword>
<name>A0A8J8WMQ7_CHIOP</name>
<dbReference type="AlphaFoldDB" id="A0A8J8WMQ7"/>
<evidence type="ECO:0000256" key="1">
    <source>
        <dbReference type="ARBA" id="ARBA00022448"/>
    </source>
</evidence>
<dbReference type="GO" id="GO:0045053">
    <property type="term" value="P:protein retention in Golgi apparatus"/>
    <property type="evidence" value="ECO:0007669"/>
    <property type="project" value="TreeGrafter"/>
</dbReference>
<proteinExistence type="predicted"/>
<comment type="caution">
    <text evidence="3">The sequence shown here is derived from an EMBL/GenBank/DDBJ whole genome shotgun (WGS) entry which is preliminary data.</text>
</comment>
<dbReference type="InterPro" id="IPR026847">
    <property type="entry name" value="VPS13"/>
</dbReference>
<dbReference type="GO" id="GO:0006623">
    <property type="term" value="P:protein targeting to vacuole"/>
    <property type="evidence" value="ECO:0007669"/>
    <property type="project" value="TreeGrafter"/>
</dbReference>
<protein>
    <submittedName>
        <fullName evidence="3">Vacuolar protein sorting-associated protein 13D</fullName>
    </submittedName>
</protein>
<dbReference type="GO" id="GO:0007005">
    <property type="term" value="P:mitochondrion organization"/>
    <property type="evidence" value="ECO:0007669"/>
    <property type="project" value="TreeGrafter"/>
</dbReference>
<dbReference type="PANTHER" id="PTHR16166:SF141">
    <property type="entry name" value="INTERMEMBRANE LIPID TRANSFER PROTEIN VPS13D"/>
    <property type="match status" value="1"/>
</dbReference>
<sequence length="366" mass="42497">MLEGLATWVLNNYLGKYLENLNTDQLSIGLLKGEVELENVPLRKDALRHLDMPLEVLAGFVGRVKLQIPVSRLRSEPWVIKFEQLYLVAGPIKLEEFNEEAEAAAAQGRKISQLDALEAAWRADQEARNEASHYASSYSSWLTYGTSFMTNIIENIQLKIQDVHLRYEDERCFPNQVFACGLTIDSLALQSSDEQWRPRYVFGSSSKMAYKLLELTNMGLYWDTSAPLYSVKAVADLTTLMMSGIEKHDHEYLLSPVSATACVKRDLCEAPLRSRSSPRLTVDLSLDKFPLNLDETQYRQLVRWSREYDRLDRARHYRKWRPAGPVRENLHEWWQYPIQCHLEHIHRTRAGRNWPMTLQRARDIVR</sequence>
<evidence type="ECO:0000259" key="2">
    <source>
        <dbReference type="Pfam" id="PF12624"/>
    </source>
</evidence>
<accession>A0A8J8WMQ7</accession>
<reference evidence="3" key="1">
    <citation type="submission" date="2020-07" db="EMBL/GenBank/DDBJ databases">
        <title>The High-quality genome of the commercially important snow crab, Chionoecetes opilio.</title>
        <authorList>
            <person name="Jeong J.-H."/>
            <person name="Ryu S."/>
        </authorList>
    </citation>
    <scope>NUCLEOTIDE SEQUENCE</scope>
    <source>
        <strain evidence="3">MADBK_172401_WGS</strain>
        <tissue evidence="3">Digestive gland</tissue>
    </source>
</reference>
<gene>
    <name evidence="3" type="primary">VPS13D_7</name>
    <name evidence="3" type="ORF">GWK47_026467</name>
</gene>
<dbReference type="InterPro" id="IPR026854">
    <property type="entry name" value="VPS13_N"/>
</dbReference>
<dbReference type="PANTHER" id="PTHR16166">
    <property type="entry name" value="VACUOLAR PROTEIN SORTING-ASSOCIATED PROTEIN VPS13"/>
    <property type="match status" value="1"/>
</dbReference>
<keyword evidence="1" id="KW-0813">Transport</keyword>
<dbReference type="Proteomes" id="UP000770661">
    <property type="component" value="Unassembled WGS sequence"/>
</dbReference>